<evidence type="ECO:0000256" key="5">
    <source>
        <dbReference type="ARBA" id="ARBA00022777"/>
    </source>
</evidence>
<accession>A0A679JFK8</accession>
<dbReference type="PROSITE" id="PS50109">
    <property type="entry name" value="HIS_KIN"/>
    <property type="match status" value="1"/>
</dbReference>
<dbReference type="Pfam" id="PF00512">
    <property type="entry name" value="HisKA"/>
    <property type="match status" value="1"/>
</dbReference>
<dbReference type="EMBL" id="LR743504">
    <property type="protein sequence ID" value="CAA2107552.1"/>
    <property type="molecule type" value="Genomic_DNA"/>
</dbReference>
<evidence type="ECO:0000256" key="1">
    <source>
        <dbReference type="ARBA" id="ARBA00000085"/>
    </source>
</evidence>
<dbReference type="SUPFAM" id="SSF55785">
    <property type="entry name" value="PYP-like sensor domain (PAS domain)"/>
    <property type="match status" value="2"/>
</dbReference>
<proteinExistence type="predicted"/>
<dbReference type="InterPro" id="IPR029016">
    <property type="entry name" value="GAF-like_dom_sf"/>
</dbReference>
<evidence type="ECO:0000259" key="8">
    <source>
        <dbReference type="PROSITE" id="PS50110"/>
    </source>
</evidence>
<dbReference type="InterPro" id="IPR011006">
    <property type="entry name" value="CheY-like_superfamily"/>
</dbReference>
<reference evidence="10" key="1">
    <citation type="submission" date="2019-12" db="EMBL/GenBank/DDBJ databases">
        <authorList>
            <person name="Cremers G."/>
        </authorList>
    </citation>
    <scope>NUCLEOTIDE SEQUENCE</scope>
    <source>
        <strain evidence="10">Mbul1</strain>
    </source>
</reference>
<dbReference type="GO" id="GO:0000155">
    <property type="term" value="F:phosphorelay sensor kinase activity"/>
    <property type="evidence" value="ECO:0007669"/>
    <property type="project" value="InterPro"/>
</dbReference>
<dbReference type="InterPro" id="IPR003594">
    <property type="entry name" value="HATPase_dom"/>
</dbReference>
<dbReference type="Gene3D" id="3.30.450.40">
    <property type="match status" value="1"/>
</dbReference>
<dbReference type="InterPro" id="IPR000014">
    <property type="entry name" value="PAS"/>
</dbReference>
<evidence type="ECO:0000256" key="2">
    <source>
        <dbReference type="ARBA" id="ARBA00012438"/>
    </source>
</evidence>
<name>A0A679JFK8_9HYPH</name>
<evidence type="ECO:0000256" key="3">
    <source>
        <dbReference type="ARBA" id="ARBA00022553"/>
    </source>
</evidence>
<dbReference type="InterPro" id="IPR005467">
    <property type="entry name" value="His_kinase_dom"/>
</dbReference>
<dbReference type="PANTHER" id="PTHR43065">
    <property type="entry name" value="SENSOR HISTIDINE KINASE"/>
    <property type="match status" value="1"/>
</dbReference>
<dbReference type="InterPro" id="IPR004358">
    <property type="entry name" value="Sig_transdc_His_kin-like_C"/>
</dbReference>
<feature type="domain" description="PAC" evidence="9">
    <location>
        <begin position="249"/>
        <end position="301"/>
    </location>
</feature>
<protein>
    <recommendedName>
        <fullName evidence="2">histidine kinase</fullName>
        <ecNumber evidence="2">2.7.13.3</ecNumber>
    </recommendedName>
</protein>
<feature type="domain" description="PAC" evidence="9">
    <location>
        <begin position="393"/>
        <end position="449"/>
    </location>
</feature>
<dbReference type="Gene3D" id="3.40.50.2300">
    <property type="match status" value="1"/>
</dbReference>
<dbReference type="SMART" id="SM00065">
    <property type="entry name" value="GAF"/>
    <property type="match status" value="1"/>
</dbReference>
<dbReference type="PROSITE" id="PS50110">
    <property type="entry name" value="RESPONSE_REGULATORY"/>
    <property type="match status" value="1"/>
</dbReference>
<dbReference type="Pfam" id="PF08448">
    <property type="entry name" value="PAS_4"/>
    <property type="match status" value="2"/>
</dbReference>
<dbReference type="Gene3D" id="3.30.565.10">
    <property type="entry name" value="Histidine kinase-like ATPase, C-terminal domain"/>
    <property type="match status" value="1"/>
</dbReference>
<evidence type="ECO:0000256" key="4">
    <source>
        <dbReference type="ARBA" id="ARBA00022679"/>
    </source>
</evidence>
<dbReference type="InterPro" id="IPR003661">
    <property type="entry name" value="HisK_dim/P_dom"/>
</dbReference>
<keyword evidence="4" id="KW-0808">Transferase</keyword>
<gene>
    <name evidence="10" type="ORF">MBUL_04217</name>
</gene>
<feature type="domain" description="Histidine kinase" evidence="7">
    <location>
        <begin position="469"/>
        <end position="690"/>
    </location>
</feature>
<dbReference type="SUPFAM" id="SSF55781">
    <property type="entry name" value="GAF domain-like"/>
    <property type="match status" value="1"/>
</dbReference>
<dbReference type="InterPro" id="IPR036890">
    <property type="entry name" value="HATPase_C_sf"/>
</dbReference>
<dbReference type="InterPro" id="IPR003018">
    <property type="entry name" value="GAF"/>
</dbReference>
<organism evidence="10">
    <name type="scientific">Methylobacterium bullatum</name>
    <dbReference type="NCBI Taxonomy" id="570505"/>
    <lineage>
        <taxon>Bacteria</taxon>
        <taxon>Pseudomonadati</taxon>
        <taxon>Pseudomonadota</taxon>
        <taxon>Alphaproteobacteria</taxon>
        <taxon>Hyphomicrobiales</taxon>
        <taxon>Methylobacteriaceae</taxon>
        <taxon>Methylobacterium</taxon>
    </lineage>
</organism>
<dbReference type="CDD" id="cd00130">
    <property type="entry name" value="PAS"/>
    <property type="match status" value="1"/>
</dbReference>
<dbReference type="Gene3D" id="3.30.450.20">
    <property type="entry name" value="PAS domain"/>
    <property type="match status" value="2"/>
</dbReference>
<feature type="modified residue" description="4-aspartylphosphate" evidence="6">
    <location>
        <position position="765"/>
    </location>
</feature>
<dbReference type="SUPFAM" id="SSF55874">
    <property type="entry name" value="ATPase domain of HSP90 chaperone/DNA topoisomerase II/histidine kinase"/>
    <property type="match status" value="1"/>
</dbReference>
<dbReference type="InterPro" id="IPR001789">
    <property type="entry name" value="Sig_transdc_resp-reg_receiver"/>
</dbReference>
<dbReference type="InterPro" id="IPR000700">
    <property type="entry name" value="PAS-assoc_C"/>
</dbReference>
<dbReference type="Pfam" id="PF02518">
    <property type="entry name" value="HATPase_c"/>
    <property type="match status" value="1"/>
</dbReference>
<dbReference type="EC" id="2.7.13.3" evidence="2"/>
<dbReference type="SUPFAM" id="SSF47384">
    <property type="entry name" value="Homodimeric domain of signal transducing histidine kinase"/>
    <property type="match status" value="1"/>
</dbReference>
<comment type="catalytic activity">
    <reaction evidence="1">
        <text>ATP + protein L-histidine = ADP + protein N-phospho-L-histidine.</text>
        <dbReference type="EC" id="2.7.13.3"/>
    </reaction>
</comment>
<keyword evidence="5" id="KW-0418">Kinase</keyword>
<dbReference type="Gene3D" id="1.10.287.130">
    <property type="match status" value="1"/>
</dbReference>
<feature type="domain" description="Response regulatory" evidence="8">
    <location>
        <begin position="714"/>
        <end position="827"/>
    </location>
</feature>
<dbReference type="SMART" id="SM00387">
    <property type="entry name" value="HATPase_c"/>
    <property type="match status" value="1"/>
</dbReference>
<evidence type="ECO:0000256" key="6">
    <source>
        <dbReference type="PROSITE-ProRule" id="PRU00169"/>
    </source>
</evidence>
<dbReference type="InterPro" id="IPR036097">
    <property type="entry name" value="HisK_dim/P_sf"/>
</dbReference>
<dbReference type="PRINTS" id="PR00344">
    <property type="entry name" value="BCTRLSENSOR"/>
</dbReference>
<dbReference type="PANTHER" id="PTHR43065:SF49">
    <property type="entry name" value="HISTIDINE KINASE"/>
    <property type="match status" value="1"/>
</dbReference>
<evidence type="ECO:0000259" key="7">
    <source>
        <dbReference type="PROSITE" id="PS50109"/>
    </source>
</evidence>
<dbReference type="SMART" id="SM00388">
    <property type="entry name" value="HisKA"/>
    <property type="match status" value="1"/>
</dbReference>
<dbReference type="Pfam" id="PF00072">
    <property type="entry name" value="Response_reg"/>
    <property type="match status" value="1"/>
</dbReference>
<dbReference type="SMART" id="SM00448">
    <property type="entry name" value="REC"/>
    <property type="match status" value="1"/>
</dbReference>
<sequence>MMTTSIAAPSAPHDFQADIIAVEGIAAVPTILNVVCRTTGMGFAAIARVTDDRWVACSVKDDIAFGLAPGGELPVATTICDAIRSSGTGVVIDHVSEDPAFQAHPTPEMYGFQSYISMPINLPDGSFFGTLCAIDPRPARLNTPEIVGMFRMFADLIGFHLDAHRRLADREALQRSDAFVRGILRASPDCVKVLSADGTLEFMSARGLELNQIGSLQDVVGQEYAGLWPEGERAKLRDAVRRAGAGEVSRIEGQAPTAGGDLRWWEVSFAPFQPDEGGALKLVGISRDITERYLAESARQAGVDALQALNDDLERQVAERTAELRLSRDILQSSAAPICAFDTTYRLIAFNQAHSDEFFRIFARRVQVGEVFPDLFPPDQAPVMRGLMERALQGETFTVTEEFGDPDLAKPYWEVSYSPLRDEGGRIVGAFHYAKDISERLRAETALADTQEALRQSQKMEAVGQLTGGVAHDFNNLLTIIRSSVDFLRRPELPEERKRRYLDAVSDTVDRAAKLTGQLLAFARRQALKPEVFEVGERLRAVSEMIDTVTGARIRLTVETPDEPCFVKADLSQFETALVNMAVNARDAMDGEGALTLTLVRRGKLPPIRGHAVALGAFAAISLTDTGTGIAPEQLGRIFEPFFTTKEVGKGTGLGLSQVFGFAKQSGGDVDVSTKLGHGTTFTLYLPEIVIQQNGADREMLQPEPGSPMGAGQRILVVEDNIEVGRFATQILEDLGYRTTWSVNAEEALEQLGTDGNGYDAVFSDVVMPGIGGIALAERLREHLPSLPVLLASGYSHVLAQDGAEGFELLHKPYSAEQLGRILSRLTMKRTNRLGG</sequence>
<dbReference type="AlphaFoldDB" id="A0A679JFK8"/>
<dbReference type="SUPFAM" id="SSF52172">
    <property type="entry name" value="CheY-like"/>
    <property type="match status" value="1"/>
</dbReference>
<dbReference type="InterPro" id="IPR013656">
    <property type="entry name" value="PAS_4"/>
</dbReference>
<dbReference type="InterPro" id="IPR035965">
    <property type="entry name" value="PAS-like_dom_sf"/>
</dbReference>
<dbReference type="PROSITE" id="PS50113">
    <property type="entry name" value="PAC"/>
    <property type="match status" value="2"/>
</dbReference>
<dbReference type="Pfam" id="PF01590">
    <property type="entry name" value="GAF"/>
    <property type="match status" value="1"/>
</dbReference>
<dbReference type="NCBIfam" id="TIGR00229">
    <property type="entry name" value="sensory_box"/>
    <property type="match status" value="2"/>
</dbReference>
<keyword evidence="3 6" id="KW-0597">Phosphoprotein</keyword>
<evidence type="ECO:0000259" key="9">
    <source>
        <dbReference type="PROSITE" id="PS50113"/>
    </source>
</evidence>
<evidence type="ECO:0000313" key="10">
    <source>
        <dbReference type="EMBL" id="CAA2107552.1"/>
    </source>
</evidence>
<dbReference type="CDD" id="cd00082">
    <property type="entry name" value="HisKA"/>
    <property type="match status" value="1"/>
</dbReference>